<dbReference type="Proteomes" id="UP000623467">
    <property type="component" value="Unassembled WGS sequence"/>
</dbReference>
<evidence type="ECO:0000313" key="2">
    <source>
        <dbReference type="Proteomes" id="UP000623467"/>
    </source>
</evidence>
<organism evidence="1 2">
    <name type="scientific">Mycena sanguinolenta</name>
    <dbReference type="NCBI Taxonomy" id="230812"/>
    <lineage>
        <taxon>Eukaryota</taxon>
        <taxon>Fungi</taxon>
        <taxon>Dikarya</taxon>
        <taxon>Basidiomycota</taxon>
        <taxon>Agaricomycotina</taxon>
        <taxon>Agaricomycetes</taxon>
        <taxon>Agaricomycetidae</taxon>
        <taxon>Agaricales</taxon>
        <taxon>Marasmiineae</taxon>
        <taxon>Mycenaceae</taxon>
        <taxon>Mycena</taxon>
    </lineage>
</organism>
<name>A0A8H7CPT0_9AGAR</name>
<evidence type="ECO:0000313" key="1">
    <source>
        <dbReference type="EMBL" id="KAF7343811.1"/>
    </source>
</evidence>
<keyword evidence="2" id="KW-1185">Reference proteome</keyword>
<gene>
    <name evidence="1" type="ORF">MSAN_01962100</name>
</gene>
<dbReference type="AlphaFoldDB" id="A0A8H7CPT0"/>
<reference evidence="1" key="1">
    <citation type="submission" date="2020-05" db="EMBL/GenBank/DDBJ databases">
        <title>Mycena genomes resolve the evolution of fungal bioluminescence.</title>
        <authorList>
            <person name="Tsai I.J."/>
        </authorList>
    </citation>
    <scope>NUCLEOTIDE SEQUENCE</scope>
    <source>
        <strain evidence="1">160909Yilan</strain>
    </source>
</reference>
<proteinExistence type="predicted"/>
<sequence length="184" mass="20048">MSPSRCYSPLTADSRASDATKNKLDFGSWLLRLPQERVVDGSPVDDDRRGHGFAICLAGWGEAYWGSEVLLSVRRPCASPVPCFLFASLASAAITPIRATGTVCRMWDSNRWSFVLGGLDFASGFPVFMYIAGSPARRSISTGGITEVAEAQSGRSVRFFLSFLKAVVSSSLQHDQRVVFTVRD</sequence>
<protein>
    <submittedName>
        <fullName evidence="1">Ammonium transporter</fullName>
    </submittedName>
</protein>
<accession>A0A8H7CPT0</accession>
<comment type="caution">
    <text evidence="1">The sequence shown here is derived from an EMBL/GenBank/DDBJ whole genome shotgun (WGS) entry which is preliminary data.</text>
</comment>
<dbReference type="EMBL" id="JACAZH010000022">
    <property type="protein sequence ID" value="KAF7343811.1"/>
    <property type="molecule type" value="Genomic_DNA"/>
</dbReference>